<gene>
    <name evidence="6" type="ORF">KFV11_01685</name>
</gene>
<accession>A0A9Q9BTK2</accession>
<evidence type="ECO:0000256" key="4">
    <source>
        <dbReference type="ARBA" id="ARBA00023014"/>
    </source>
</evidence>
<dbReference type="GO" id="GO:0004519">
    <property type="term" value="F:endonuclease activity"/>
    <property type="evidence" value="ECO:0007669"/>
    <property type="project" value="UniProtKB-KW"/>
</dbReference>
<keyword evidence="6" id="KW-0255">Endonuclease</keyword>
<evidence type="ECO:0000259" key="5">
    <source>
        <dbReference type="SMART" id="SM00478"/>
    </source>
</evidence>
<keyword evidence="3" id="KW-0408">Iron</keyword>
<evidence type="ECO:0000313" key="7">
    <source>
        <dbReference type="Proteomes" id="UP001057381"/>
    </source>
</evidence>
<dbReference type="InterPro" id="IPR003265">
    <property type="entry name" value="HhH-GPD_domain"/>
</dbReference>
<dbReference type="GO" id="GO:0046872">
    <property type="term" value="F:metal ion binding"/>
    <property type="evidence" value="ECO:0007669"/>
    <property type="project" value="UniProtKB-KW"/>
</dbReference>
<dbReference type="EMBL" id="CP073809">
    <property type="protein sequence ID" value="UTH14109.1"/>
    <property type="molecule type" value="Genomic_DNA"/>
</dbReference>
<dbReference type="GO" id="GO:0006284">
    <property type="term" value="P:base-excision repair"/>
    <property type="evidence" value="ECO:0007669"/>
    <property type="project" value="InterPro"/>
</dbReference>
<evidence type="ECO:0000313" key="6">
    <source>
        <dbReference type="EMBL" id="UTH14109.1"/>
    </source>
</evidence>
<dbReference type="Gene3D" id="1.10.340.30">
    <property type="entry name" value="Hypothetical protein, domain 2"/>
    <property type="match status" value="1"/>
</dbReference>
<dbReference type="SUPFAM" id="SSF48150">
    <property type="entry name" value="DNA-glycosylase"/>
    <property type="match status" value="1"/>
</dbReference>
<keyword evidence="4" id="KW-0411">Iron-sulfur</keyword>
<dbReference type="Pfam" id="PF00730">
    <property type="entry name" value="HhH-GPD"/>
    <property type="match status" value="1"/>
</dbReference>
<dbReference type="SMART" id="SM00478">
    <property type="entry name" value="ENDO3c"/>
    <property type="match status" value="1"/>
</dbReference>
<dbReference type="RefSeq" id="WP_254250171.1">
    <property type="nucleotide sequence ID" value="NZ_CP073809.1"/>
</dbReference>
<organism evidence="6 7">
    <name type="scientific">Macrococcus equipercicus</name>
    <dbReference type="NCBI Taxonomy" id="69967"/>
    <lineage>
        <taxon>Bacteria</taxon>
        <taxon>Bacillati</taxon>
        <taxon>Bacillota</taxon>
        <taxon>Bacilli</taxon>
        <taxon>Bacillales</taxon>
        <taxon>Staphylococcaceae</taxon>
        <taxon>Macrococcus</taxon>
    </lineage>
</organism>
<dbReference type="PANTHER" id="PTHR10359">
    <property type="entry name" value="A/G-SPECIFIC ADENINE GLYCOSYLASE/ENDONUCLEASE III"/>
    <property type="match status" value="1"/>
</dbReference>
<dbReference type="CDD" id="cd00056">
    <property type="entry name" value="ENDO3c"/>
    <property type="match status" value="1"/>
</dbReference>
<evidence type="ECO:0000256" key="3">
    <source>
        <dbReference type="ARBA" id="ARBA00023004"/>
    </source>
</evidence>
<dbReference type="Proteomes" id="UP001057381">
    <property type="component" value="Chromosome"/>
</dbReference>
<dbReference type="AlphaFoldDB" id="A0A9Q9BTK2"/>
<keyword evidence="6" id="KW-0378">Hydrolase</keyword>
<dbReference type="PIRSF" id="PIRSF001435">
    <property type="entry name" value="Nth"/>
    <property type="match status" value="1"/>
</dbReference>
<keyword evidence="2" id="KW-0479">Metal-binding</keyword>
<dbReference type="InterPro" id="IPR011257">
    <property type="entry name" value="DNA_glycosylase"/>
</dbReference>
<protein>
    <submittedName>
        <fullName evidence="6">Endonuclease III domain-containing protein</fullName>
    </submittedName>
</protein>
<feature type="domain" description="HhH-GPD" evidence="5">
    <location>
        <begin position="35"/>
        <end position="192"/>
    </location>
</feature>
<evidence type="ECO:0000256" key="2">
    <source>
        <dbReference type="ARBA" id="ARBA00022723"/>
    </source>
</evidence>
<evidence type="ECO:0000256" key="1">
    <source>
        <dbReference type="ARBA" id="ARBA00022485"/>
    </source>
</evidence>
<reference evidence="6" key="1">
    <citation type="submission" date="2021-04" db="EMBL/GenBank/DDBJ databases">
        <title>Complete Genome Sequences of Macrococcus spp. from dog and cattle.</title>
        <authorList>
            <person name="Schwendener S."/>
            <person name="Perreten V."/>
        </authorList>
    </citation>
    <scope>NUCLEOTIDE SEQUENCE</scope>
    <source>
        <strain evidence="6">Epi0143-OL</strain>
    </source>
</reference>
<dbReference type="GO" id="GO:0051539">
    <property type="term" value="F:4 iron, 4 sulfur cluster binding"/>
    <property type="evidence" value="ECO:0007669"/>
    <property type="project" value="UniProtKB-KW"/>
</dbReference>
<dbReference type="KEGG" id="mequ:KFV11_01685"/>
<sequence>MLETTELYQLLYHHMGPQGWWPAESEIEMMLGAILVQNTNWNNVVKSLANIRQMTAFDRYKLAALTTDEIAVLIRPSGYYKNKSKAVKTLLDWLALYDFNYRQLSDDYGTDLRNELLKLHGIGPETADVLLVYLFHRVEFIPDSYTRRLYARLGYSNTDNYNKFKQEVILPADFTSEDAKEFHGLLDEFGKKYLSGRPKEREHFLTEYFIN</sequence>
<name>A0A9Q9BTK2_9STAP</name>
<keyword evidence="1" id="KW-0004">4Fe-4S</keyword>
<proteinExistence type="predicted"/>
<keyword evidence="6" id="KW-0540">Nuclease</keyword>
<dbReference type="PANTHER" id="PTHR10359:SF19">
    <property type="entry name" value="DNA REPAIR GLYCOSYLASE MJ1434-RELATED"/>
    <property type="match status" value="1"/>
</dbReference>